<dbReference type="PANTHER" id="PTHR47916:SF1">
    <property type="entry name" value="3-HYDROXY-5-PHOSPHONOOXYPENTANE-2,4-DIONE THIOLASE"/>
    <property type="match status" value="1"/>
</dbReference>
<dbReference type="InterPro" id="IPR050456">
    <property type="entry name" value="DeoC/FbaB_aldolase"/>
</dbReference>
<dbReference type="EMBL" id="JAUSRA010000001">
    <property type="protein sequence ID" value="MDP9792411.1"/>
    <property type="molecule type" value="Genomic_DNA"/>
</dbReference>
<dbReference type="InterPro" id="IPR041720">
    <property type="entry name" value="FbaB-like"/>
</dbReference>
<dbReference type="SUPFAM" id="SSF51569">
    <property type="entry name" value="Aldolase"/>
    <property type="match status" value="1"/>
</dbReference>
<name>A0ABT9MMY2_9ACTN</name>
<dbReference type="PANTHER" id="PTHR47916">
    <property type="entry name" value="FRUCTOSE-BISPHOSPHATE ALDOLASE CLASS 1"/>
    <property type="match status" value="1"/>
</dbReference>
<keyword evidence="2" id="KW-1185">Reference proteome</keyword>
<gene>
    <name evidence="1" type="ORF">J2S43_000923</name>
</gene>
<evidence type="ECO:0000313" key="1">
    <source>
        <dbReference type="EMBL" id="MDP9792411.1"/>
    </source>
</evidence>
<dbReference type="Proteomes" id="UP001240984">
    <property type="component" value="Unassembled WGS sequence"/>
</dbReference>
<sequence length="275" mass="29302">MPHSPGLQRRMHRLLPPGPAALWLPLDDGLISGPEHHLRDVRSLLSPTVVESVTAVLGFRGSLAAATPQLLGKPLVMNLSASSIHRDHTRKTAVGSVADAVHQGADAVACHVNVTSPYESEGLDQLSRRVTEASALGVPVVAMVYPRTVGENGADYNYFDVRERSPEEFAVLVRHCVRIAVDLGASVVKTMYTGSPETFRTVVESAMGTPVLIAGEALVDEEQAIERAQDAVEAGAAGVAFGRQIFNRTDAAGFAARLRKSLDGALPQHEAHAVR</sequence>
<protein>
    <submittedName>
        <fullName evidence="1">DhnA family fructose-bisphosphate aldolase class Ia</fullName>
    </submittedName>
</protein>
<proteinExistence type="predicted"/>
<dbReference type="Pfam" id="PF01791">
    <property type="entry name" value="DeoC"/>
    <property type="match status" value="1"/>
</dbReference>
<dbReference type="InterPro" id="IPR013785">
    <property type="entry name" value="Aldolase_TIM"/>
</dbReference>
<dbReference type="InterPro" id="IPR002915">
    <property type="entry name" value="DeoC/FbaB/LacD_aldolase"/>
</dbReference>
<dbReference type="RefSeq" id="WP_306827303.1">
    <property type="nucleotide sequence ID" value="NZ_JAUSRA010000001.1"/>
</dbReference>
<dbReference type="Gene3D" id="3.20.20.70">
    <property type="entry name" value="Aldolase class I"/>
    <property type="match status" value="1"/>
</dbReference>
<organism evidence="1 2">
    <name type="scientific">Catenuloplanes nepalensis</name>
    <dbReference type="NCBI Taxonomy" id="587533"/>
    <lineage>
        <taxon>Bacteria</taxon>
        <taxon>Bacillati</taxon>
        <taxon>Actinomycetota</taxon>
        <taxon>Actinomycetes</taxon>
        <taxon>Micromonosporales</taxon>
        <taxon>Micromonosporaceae</taxon>
        <taxon>Catenuloplanes</taxon>
    </lineage>
</organism>
<dbReference type="SMART" id="SM01133">
    <property type="entry name" value="DeoC"/>
    <property type="match status" value="1"/>
</dbReference>
<reference evidence="1 2" key="1">
    <citation type="submission" date="2023-07" db="EMBL/GenBank/DDBJ databases">
        <title>Sequencing the genomes of 1000 actinobacteria strains.</title>
        <authorList>
            <person name="Klenk H.-P."/>
        </authorList>
    </citation>
    <scope>NUCLEOTIDE SEQUENCE [LARGE SCALE GENOMIC DNA]</scope>
    <source>
        <strain evidence="1 2">DSM 44710</strain>
    </source>
</reference>
<accession>A0ABT9MMY2</accession>
<comment type="caution">
    <text evidence="1">The sequence shown here is derived from an EMBL/GenBank/DDBJ whole genome shotgun (WGS) entry which is preliminary data.</text>
</comment>
<dbReference type="PIRSF" id="PIRSF038992">
    <property type="entry name" value="Aldolase_Ia"/>
    <property type="match status" value="1"/>
</dbReference>
<evidence type="ECO:0000313" key="2">
    <source>
        <dbReference type="Proteomes" id="UP001240984"/>
    </source>
</evidence>